<dbReference type="AlphaFoldDB" id="A0A6L8W4W8"/>
<proteinExistence type="predicted"/>
<gene>
    <name evidence="2" type="ORF">GQE98_05545</name>
</gene>
<keyword evidence="3" id="KW-1185">Reference proteome</keyword>
<reference evidence="2 3" key="1">
    <citation type="submission" date="2019-12" db="EMBL/GenBank/DDBJ databases">
        <title>Snethiella sp. nov. sp. isolated from sea sand.</title>
        <authorList>
            <person name="Kim J."/>
            <person name="Jeong S.E."/>
            <person name="Jung H.S."/>
            <person name="Jeon C.O."/>
        </authorList>
    </citation>
    <scope>NUCLEOTIDE SEQUENCE [LARGE SCALE GENOMIC DNA]</scope>
    <source>
        <strain evidence="2 3">DP05</strain>
    </source>
</reference>
<sequence>MAEPSSRKYRRVLLQIDAATLCQDTVGAAVEIAARLGGELHGLFIEDTDLVAVGELEFIHEFRLSSPTAHPLDLLTLESQLRAMARSVRRQLERAGNRQKVTIGFRSVRGDTWRTEEETSNDADLVIIESTGRLHSRTYRGHRTNRRSAVANLCPTLLLKGGKRLTSFVTVICDSVEAAKLGVRTVTTLLGVKPENITLLPYALNDQECQELREIIEQFAEETMKTAEGRTQIKIGPNVAEDGARVMRFLSPDDCVVVLKTGGIFLENPAHLESLIVSRHPLLFVQ</sequence>
<comment type="caution">
    <text evidence="2">The sequence shown here is derived from an EMBL/GenBank/DDBJ whole genome shotgun (WGS) entry which is preliminary data.</text>
</comment>
<dbReference type="SUPFAM" id="SSF52402">
    <property type="entry name" value="Adenine nucleotide alpha hydrolases-like"/>
    <property type="match status" value="1"/>
</dbReference>
<evidence type="ECO:0000313" key="2">
    <source>
        <dbReference type="EMBL" id="MZR30098.1"/>
    </source>
</evidence>
<evidence type="ECO:0000313" key="3">
    <source>
        <dbReference type="Proteomes" id="UP000476030"/>
    </source>
</evidence>
<dbReference type="Proteomes" id="UP000476030">
    <property type="component" value="Unassembled WGS sequence"/>
</dbReference>
<dbReference type="InterPro" id="IPR006016">
    <property type="entry name" value="UspA"/>
</dbReference>
<organism evidence="2 3">
    <name type="scientific">Sneathiella litorea</name>
    <dbReference type="NCBI Taxonomy" id="2606216"/>
    <lineage>
        <taxon>Bacteria</taxon>
        <taxon>Pseudomonadati</taxon>
        <taxon>Pseudomonadota</taxon>
        <taxon>Alphaproteobacteria</taxon>
        <taxon>Sneathiellales</taxon>
        <taxon>Sneathiellaceae</taxon>
        <taxon>Sneathiella</taxon>
    </lineage>
</organism>
<name>A0A6L8W4W8_9PROT</name>
<dbReference type="RefSeq" id="WP_161314625.1">
    <property type="nucleotide sequence ID" value="NZ_WTUW01000001.1"/>
</dbReference>
<dbReference type="Gene3D" id="3.40.50.12370">
    <property type="match status" value="1"/>
</dbReference>
<protein>
    <recommendedName>
        <fullName evidence="1">UspA domain-containing protein</fullName>
    </recommendedName>
</protein>
<dbReference type="EMBL" id="WTUW01000001">
    <property type="protein sequence ID" value="MZR30098.1"/>
    <property type="molecule type" value="Genomic_DNA"/>
</dbReference>
<dbReference type="Pfam" id="PF00582">
    <property type="entry name" value="Usp"/>
    <property type="match status" value="1"/>
</dbReference>
<feature type="domain" description="UspA" evidence="1">
    <location>
        <begin position="9"/>
        <end position="134"/>
    </location>
</feature>
<accession>A0A6L8W4W8</accession>
<evidence type="ECO:0000259" key="1">
    <source>
        <dbReference type="Pfam" id="PF00582"/>
    </source>
</evidence>